<name>A0ABS7KGR6_9BACL</name>
<sequence length="249" mass="27802">MKCLSLLLLLMLTMSGCLYPSQSNSDPKTAYRESVNRIQSAIEAFQKDEGILPILNADADTPKYEKFRVDLSKLKQLGYLDDIPGTAFENGGSAYFLIQNEEVKPTVKVMDLQTVQKVNDVQRMVDQYKSVHNQQLPAGEKLYPGFHAVDMNLAAQPGSPSITLKSVYSGQELPFMMNEQGTVFVDYAFDIMQALEKTDGSSDDEHAVSDDPDLRNHLLTHSYFVPVKSVPYTLENNTPVAQIVQNQSK</sequence>
<feature type="chain" id="PRO_5045050329" description="DUF3939 domain-containing protein" evidence="1">
    <location>
        <begin position="26"/>
        <end position="249"/>
    </location>
</feature>
<dbReference type="Proteomes" id="UP000706031">
    <property type="component" value="Unassembled WGS sequence"/>
</dbReference>
<keyword evidence="3" id="KW-1185">Reference proteome</keyword>
<evidence type="ECO:0000313" key="3">
    <source>
        <dbReference type="Proteomes" id="UP000706031"/>
    </source>
</evidence>
<accession>A0ABS7KGR6</accession>
<organism evidence="2 3">
    <name type="scientific">Paenibacillus cucumis</name>
    <name type="common">ex Kampfer et al. 2016</name>
    <dbReference type="NCBI Taxonomy" id="1776858"/>
    <lineage>
        <taxon>Bacteria</taxon>
        <taxon>Bacillati</taxon>
        <taxon>Bacillota</taxon>
        <taxon>Bacilli</taxon>
        <taxon>Bacillales</taxon>
        <taxon>Paenibacillaceae</taxon>
        <taxon>Paenibacillus</taxon>
    </lineage>
</organism>
<comment type="caution">
    <text evidence="2">The sequence shown here is derived from an EMBL/GenBank/DDBJ whole genome shotgun (WGS) entry which is preliminary data.</text>
</comment>
<gene>
    <name evidence="2" type="ORF">H7T88_08910</name>
</gene>
<dbReference type="PROSITE" id="PS51257">
    <property type="entry name" value="PROKAR_LIPOPROTEIN"/>
    <property type="match status" value="1"/>
</dbReference>
<evidence type="ECO:0000313" key="2">
    <source>
        <dbReference type="EMBL" id="MBY0203338.1"/>
    </source>
</evidence>
<protein>
    <recommendedName>
        <fullName evidence="4">DUF3939 domain-containing protein</fullName>
    </recommendedName>
</protein>
<proteinExistence type="predicted"/>
<reference evidence="2 3" key="1">
    <citation type="submission" date="2020-08" db="EMBL/GenBank/DDBJ databases">
        <title>Fungal Genomes of the International Space Station.</title>
        <authorList>
            <person name="Seuylemezian A."/>
            <person name="Singh N.K."/>
            <person name="Wood J."/>
            <person name="Venkateswaran K."/>
        </authorList>
    </citation>
    <scope>NUCLEOTIDE SEQUENCE [LARGE SCALE GENOMIC DNA]</scope>
    <source>
        <strain evidence="2 3">S/N-304-OC-R4</strain>
    </source>
</reference>
<evidence type="ECO:0000256" key="1">
    <source>
        <dbReference type="SAM" id="SignalP"/>
    </source>
</evidence>
<evidence type="ECO:0008006" key="4">
    <source>
        <dbReference type="Google" id="ProtNLM"/>
    </source>
</evidence>
<dbReference type="EMBL" id="JACLIC010000014">
    <property type="protein sequence ID" value="MBY0203338.1"/>
    <property type="molecule type" value="Genomic_DNA"/>
</dbReference>
<feature type="signal peptide" evidence="1">
    <location>
        <begin position="1"/>
        <end position="25"/>
    </location>
</feature>
<keyword evidence="1" id="KW-0732">Signal</keyword>